<comment type="caution">
    <text evidence="2">The sequence shown here is derived from an EMBL/GenBank/DDBJ whole genome shotgun (WGS) entry which is preliminary data.</text>
</comment>
<evidence type="ECO:0000256" key="1">
    <source>
        <dbReference type="SAM" id="MobiDB-lite"/>
    </source>
</evidence>
<sequence length="531" mass="58223">MSSQRVTFDPANLPRPENMGQRRGYIEQYIQRFHSNLVPKIAEKRQTAFPVVCKFYHEQRGKIQVPAVYFEYTIDKTMWKNIFKPQTPPEWPWSKGPSADDMSAGWSRRYREWRVENGLPIAPQKEAGTSSGKGKAAETPVVTKPAAAKQPQEEVGSSSGNGKAAEKTKPAAPNTQTRNGESSKSKSAAPRIRIGKGGSHAERWCGIKHKWVRVPLRLAGLKQVPMEAPKDLPDGAQSLYESLGKDLRESLAESVPPRAASAPKAPSTASAPKAPSAAGALSTREKINNPLQIDLSMREAAWSSRFGDRPYVGGAIYGAFALRLPGCLDFEYLVLGEDGRDIDAINNDILEPGLAVSWKSHDGKPVALVLGFKDKAGQALPGAEANLFALWCDVVAWYVDALAGGTVSLATTLRVVQVVSYCRDRTPKHEQANASYYHALGNKLLILELARNAREDVLKWSPMVKAIIEKPLGEAEVELRAWVCDKDAGMEDCYRRLRVAHQVWLSSSADPKVIRRATNCLDDCSLALASA</sequence>
<reference evidence="2 3" key="1">
    <citation type="journal article" date="2016" name="Environ. Microbiol.">
        <title>Effector profiles distinguish formae speciales of Fusarium oxysporum.</title>
        <authorList>
            <person name="van Dam P."/>
            <person name="Fokkens L."/>
            <person name="Schmidt S.M."/>
            <person name="Linmans J.H."/>
            <person name="Kistler H.C."/>
            <person name="Ma L.J."/>
            <person name="Rep M."/>
        </authorList>
    </citation>
    <scope>NUCLEOTIDE SEQUENCE [LARGE SCALE GENOMIC DNA]</scope>
    <source>
        <strain evidence="2 3">Forc016</strain>
    </source>
</reference>
<accession>A0A2H3GI98</accession>
<feature type="compositionally biased region" description="Polar residues" evidence="1">
    <location>
        <begin position="173"/>
        <end position="186"/>
    </location>
</feature>
<name>A0A2H3GI98_FUSOX</name>
<evidence type="ECO:0000313" key="2">
    <source>
        <dbReference type="EMBL" id="PCD30467.1"/>
    </source>
</evidence>
<reference evidence="2 3" key="2">
    <citation type="journal article" date="2017" name="Sci. Rep.">
        <title>A mobile pathogenicity chromosome in Fusarium oxysporum for infection of multiple cucurbit species.</title>
        <authorList>
            <person name="van Dam P."/>
            <person name="Fokkens L."/>
            <person name="Ayukawa Y."/>
            <person name="van der Gragt M."/>
            <person name="Ter Horst A."/>
            <person name="Brankovics B."/>
            <person name="Houterman P.M."/>
            <person name="Arie T."/>
            <person name="Rep M."/>
        </authorList>
    </citation>
    <scope>NUCLEOTIDE SEQUENCE [LARGE SCALE GENOMIC DNA]</scope>
    <source>
        <strain evidence="2 3">Forc016</strain>
    </source>
</reference>
<feature type="region of interest" description="Disordered" evidence="1">
    <location>
        <begin position="121"/>
        <end position="199"/>
    </location>
</feature>
<proteinExistence type="predicted"/>
<protein>
    <submittedName>
        <fullName evidence="2">Uncharacterized protein</fullName>
    </submittedName>
</protein>
<feature type="compositionally biased region" description="Low complexity" evidence="1">
    <location>
        <begin position="254"/>
        <end position="282"/>
    </location>
</feature>
<gene>
    <name evidence="2" type="ORF">AU210_010148</name>
</gene>
<dbReference type="EMBL" id="MABQ02000007">
    <property type="protein sequence ID" value="PCD30467.1"/>
    <property type="molecule type" value="Genomic_DNA"/>
</dbReference>
<evidence type="ECO:0000313" key="3">
    <source>
        <dbReference type="Proteomes" id="UP000219602"/>
    </source>
</evidence>
<organism evidence="2 3">
    <name type="scientific">Fusarium oxysporum f. sp. radicis-cucumerinum</name>
    <dbReference type="NCBI Taxonomy" id="327505"/>
    <lineage>
        <taxon>Eukaryota</taxon>
        <taxon>Fungi</taxon>
        <taxon>Dikarya</taxon>
        <taxon>Ascomycota</taxon>
        <taxon>Pezizomycotina</taxon>
        <taxon>Sordariomycetes</taxon>
        <taxon>Hypocreomycetidae</taxon>
        <taxon>Hypocreales</taxon>
        <taxon>Nectriaceae</taxon>
        <taxon>Fusarium</taxon>
        <taxon>Fusarium oxysporum species complex</taxon>
    </lineage>
</organism>
<feature type="region of interest" description="Disordered" evidence="1">
    <location>
        <begin position="250"/>
        <end position="282"/>
    </location>
</feature>
<dbReference type="AlphaFoldDB" id="A0A2H3GI98"/>
<dbReference type="Proteomes" id="UP000219602">
    <property type="component" value="Chromosome 9"/>
</dbReference>